<dbReference type="PANTHER" id="PTHR33630">
    <property type="entry name" value="CUTINASE RV1984C-RELATED-RELATED"/>
    <property type="match status" value="1"/>
</dbReference>
<dbReference type="Pfam" id="PF01083">
    <property type="entry name" value="Cutinase"/>
    <property type="match status" value="1"/>
</dbReference>
<gene>
    <name evidence="9" type="primary">cut1_3</name>
    <name evidence="9" type="ORF">BN1232_05747</name>
</gene>
<dbReference type="Proteomes" id="UP000199251">
    <property type="component" value="Unassembled WGS sequence"/>
</dbReference>
<accession>A0A0E4H220</accession>
<evidence type="ECO:0000256" key="2">
    <source>
        <dbReference type="ARBA" id="ARBA00007534"/>
    </source>
</evidence>
<dbReference type="STRING" id="141349.BN1232_05747"/>
<comment type="function">
    <text evidence="8">Catalyzes the hydrolysis of complex carboxylic polyesters found in the cell wall of plants. Degrades cutin, a macromolecule that forms the structure of the plant cuticle.</text>
</comment>
<evidence type="ECO:0000313" key="10">
    <source>
        <dbReference type="Proteomes" id="UP000199251"/>
    </source>
</evidence>
<evidence type="ECO:0000256" key="4">
    <source>
        <dbReference type="ARBA" id="ARBA00022525"/>
    </source>
</evidence>
<dbReference type="InterPro" id="IPR000675">
    <property type="entry name" value="Cutinase/axe"/>
</dbReference>
<reference evidence="9 10" key="1">
    <citation type="submission" date="2015-03" db="EMBL/GenBank/DDBJ databases">
        <authorList>
            <person name="Urmite Genomes"/>
        </authorList>
    </citation>
    <scope>NUCLEOTIDE SEQUENCE [LARGE SCALE GENOMIC DNA]</scope>
    <source>
        <strain evidence="9 10">CSUR P1491</strain>
    </source>
</reference>
<keyword evidence="4 8" id="KW-0964">Secreted</keyword>
<dbReference type="SUPFAM" id="SSF53474">
    <property type="entry name" value="alpha/beta-Hydrolases"/>
    <property type="match status" value="1"/>
</dbReference>
<keyword evidence="6 8" id="KW-0378">Hydrolase</keyword>
<dbReference type="InterPro" id="IPR043580">
    <property type="entry name" value="CUTINASE_1"/>
</dbReference>
<evidence type="ECO:0000256" key="3">
    <source>
        <dbReference type="ARBA" id="ARBA00022487"/>
    </source>
</evidence>
<dbReference type="EC" id="3.1.1.-" evidence="8"/>
<dbReference type="Gene3D" id="3.40.50.1820">
    <property type="entry name" value="alpha/beta hydrolase"/>
    <property type="match status" value="1"/>
</dbReference>
<evidence type="ECO:0000256" key="7">
    <source>
        <dbReference type="ARBA" id="ARBA00023157"/>
    </source>
</evidence>
<evidence type="ECO:0000256" key="1">
    <source>
        <dbReference type="ARBA" id="ARBA00004613"/>
    </source>
</evidence>
<organism evidence="9 10">
    <name type="scientific">Mycobacterium lentiflavum</name>
    <dbReference type="NCBI Taxonomy" id="141349"/>
    <lineage>
        <taxon>Bacteria</taxon>
        <taxon>Bacillati</taxon>
        <taxon>Actinomycetota</taxon>
        <taxon>Actinomycetes</taxon>
        <taxon>Mycobacteriales</taxon>
        <taxon>Mycobacteriaceae</taxon>
        <taxon>Mycobacterium</taxon>
        <taxon>Mycobacterium simiae complex</taxon>
    </lineage>
</organism>
<dbReference type="PANTHER" id="PTHR33630:SF9">
    <property type="entry name" value="CUTINASE 4"/>
    <property type="match status" value="1"/>
</dbReference>
<dbReference type="PROSITE" id="PS00155">
    <property type="entry name" value="CUTINASE_1"/>
    <property type="match status" value="1"/>
</dbReference>
<proteinExistence type="inferred from homology"/>
<dbReference type="SMART" id="SM01110">
    <property type="entry name" value="Cutinase"/>
    <property type="match status" value="1"/>
</dbReference>
<name>A0A0E4H220_MYCLN</name>
<dbReference type="EMBL" id="CTEE01000001">
    <property type="protein sequence ID" value="CQD22811.1"/>
    <property type="molecule type" value="Genomic_DNA"/>
</dbReference>
<dbReference type="InterPro" id="IPR029058">
    <property type="entry name" value="AB_hydrolase_fold"/>
</dbReference>
<dbReference type="GO" id="GO:0052689">
    <property type="term" value="F:carboxylic ester hydrolase activity"/>
    <property type="evidence" value="ECO:0007669"/>
    <property type="project" value="UniProtKB-KW"/>
</dbReference>
<protein>
    <recommendedName>
        <fullName evidence="8">Cutinase</fullName>
        <ecNumber evidence="8">3.1.1.-</ecNumber>
    </recommendedName>
</protein>
<sequence length="262" mass="26711">MKAVVYEGPRGQVVRMIARRVLGSFGPAVITAWGLSASVVSGLAVPPASAAPCPDTEVVFARGTGEPPGVGPTGQAFLDTLGSRIGGRSMGVYPVNYPASDEWATGVDGVRDAGAHVVSMASSCPQTKIVLSGYSQGAAVMGFVTSATVPDGIDPATVPKPLSPQVANHVAAVVLFGTPNVRAMNFLNQPPVVIGPTYQAKAIQLCVPDDPVCSDGMNFAAHNTYADEGSLVNTGADFAARRLQTTPGAPAPVTSPQHGFGE</sequence>
<keyword evidence="3 8" id="KW-0719">Serine esterase</keyword>
<comment type="similarity">
    <text evidence="2 8">Belongs to the cutinase family.</text>
</comment>
<comment type="subcellular location">
    <subcellularLocation>
        <location evidence="1 8">Secreted</location>
    </subcellularLocation>
</comment>
<dbReference type="AlphaFoldDB" id="A0A0E4H220"/>
<evidence type="ECO:0000256" key="8">
    <source>
        <dbReference type="RuleBase" id="RU361263"/>
    </source>
</evidence>
<evidence type="ECO:0000256" key="6">
    <source>
        <dbReference type="ARBA" id="ARBA00022801"/>
    </source>
</evidence>
<keyword evidence="7" id="KW-1015">Disulfide bond</keyword>
<evidence type="ECO:0000256" key="5">
    <source>
        <dbReference type="ARBA" id="ARBA00022729"/>
    </source>
</evidence>
<evidence type="ECO:0000313" key="9">
    <source>
        <dbReference type="EMBL" id="CQD22811.1"/>
    </source>
</evidence>
<dbReference type="GO" id="GO:0005576">
    <property type="term" value="C:extracellular region"/>
    <property type="evidence" value="ECO:0007669"/>
    <property type="project" value="UniProtKB-SubCell"/>
</dbReference>
<keyword evidence="5" id="KW-0732">Signal</keyword>